<dbReference type="AlphaFoldDB" id="A0A7Y9IZ97"/>
<comment type="caution">
    <text evidence="4">The sequence shown here is derived from an EMBL/GenBank/DDBJ whole genome shotgun (WGS) entry which is preliminary data.</text>
</comment>
<dbReference type="EMBL" id="JACBYR010000002">
    <property type="protein sequence ID" value="NYE84829.1"/>
    <property type="molecule type" value="Genomic_DNA"/>
</dbReference>
<dbReference type="CDD" id="cd01942">
    <property type="entry name" value="ribokinase_group_A"/>
    <property type="match status" value="1"/>
</dbReference>
<evidence type="ECO:0000313" key="4">
    <source>
        <dbReference type="EMBL" id="NYE84829.1"/>
    </source>
</evidence>
<dbReference type="Gene3D" id="3.40.1190.20">
    <property type="match status" value="1"/>
</dbReference>
<evidence type="ECO:0000259" key="3">
    <source>
        <dbReference type="Pfam" id="PF00294"/>
    </source>
</evidence>
<dbReference type="SUPFAM" id="SSF53613">
    <property type="entry name" value="Ribokinase-like"/>
    <property type="match status" value="1"/>
</dbReference>
<dbReference type="Pfam" id="PF00294">
    <property type="entry name" value="PfkB"/>
    <property type="match status" value="1"/>
</dbReference>
<proteinExistence type="predicted"/>
<keyword evidence="1 4" id="KW-0808">Transferase</keyword>
<dbReference type="PROSITE" id="PS00583">
    <property type="entry name" value="PFKB_KINASES_1"/>
    <property type="match status" value="1"/>
</dbReference>
<dbReference type="PANTHER" id="PTHR10584:SF166">
    <property type="entry name" value="RIBOKINASE"/>
    <property type="match status" value="1"/>
</dbReference>
<dbReference type="InterPro" id="IPR011611">
    <property type="entry name" value="PfkB_dom"/>
</dbReference>
<dbReference type="GO" id="GO:0004001">
    <property type="term" value="F:adenosine kinase activity"/>
    <property type="evidence" value="ECO:0007669"/>
    <property type="project" value="UniProtKB-EC"/>
</dbReference>
<dbReference type="InterPro" id="IPR029056">
    <property type="entry name" value="Ribokinase-like"/>
</dbReference>
<evidence type="ECO:0000256" key="1">
    <source>
        <dbReference type="ARBA" id="ARBA00022679"/>
    </source>
</evidence>
<accession>A0A7Y9IZ97</accession>
<dbReference type="Proteomes" id="UP000542125">
    <property type="component" value="Unassembled WGS sequence"/>
</dbReference>
<evidence type="ECO:0000256" key="2">
    <source>
        <dbReference type="ARBA" id="ARBA00022777"/>
    </source>
</evidence>
<dbReference type="EC" id="2.7.1.20" evidence="4"/>
<protein>
    <submittedName>
        <fullName evidence="4">Adenosine kinase</fullName>
        <ecNumber evidence="4">2.7.1.20</ecNumber>
    </submittedName>
</protein>
<dbReference type="PANTHER" id="PTHR10584">
    <property type="entry name" value="SUGAR KINASE"/>
    <property type="match status" value="1"/>
</dbReference>
<organism evidence="4 5">
    <name type="scientific">Pigmentiphaga litoralis</name>
    <dbReference type="NCBI Taxonomy" id="516702"/>
    <lineage>
        <taxon>Bacteria</taxon>
        <taxon>Pseudomonadati</taxon>
        <taxon>Pseudomonadota</taxon>
        <taxon>Betaproteobacteria</taxon>
        <taxon>Burkholderiales</taxon>
        <taxon>Alcaligenaceae</taxon>
        <taxon>Pigmentiphaga</taxon>
    </lineage>
</organism>
<reference evidence="4 5" key="1">
    <citation type="submission" date="2020-07" db="EMBL/GenBank/DDBJ databases">
        <title>Genomic Encyclopedia of Type Strains, Phase IV (KMG-V): Genome sequencing to study the core and pangenomes of soil and plant-associated prokaryotes.</title>
        <authorList>
            <person name="Whitman W."/>
        </authorList>
    </citation>
    <scope>NUCLEOTIDE SEQUENCE [LARGE SCALE GENOMIC DNA]</scope>
    <source>
        <strain evidence="4 5">SAS40</strain>
    </source>
</reference>
<keyword evidence="5" id="KW-1185">Reference proteome</keyword>
<dbReference type="RefSeq" id="WP_179588864.1">
    <property type="nucleotide sequence ID" value="NZ_JACBYR010000002.1"/>
</dbReference>
<gene>
    <name evidence="4" type="ORF">FHW18_004136</name>
</gene>
<sequence>MHSPQTSPVIICGSVAFDTIMVFEGKFQDHILPDQVHALSVSFLVPSMRKEYGGCAGNMAYNMRLLGGQPVPVATVGQDAGDYLARMQEQGTDTSFVKVIPDTFTAQCFITTDLSDNQITAFHPGAMGDSASNDLSAAQGVWGIVAPDAKDGMFAHARRLHARGIPFIFDLGQAMPLFSGADIEEMLTMAQVITVNDYEATVVEQRTGRSMADIAKTLQAAIITRGEKGSTLLADGAETHIPAVRATAVVDPTGCGDAYRAGLLYGLTLGWGWADCCRIASLMGSLKIAERGAQNHSATREQISALLQQHYGLTLP</sequence>
<keyword evidence="2 4" id="KW-0418">Kinase</keyword>
<evidence type="ECO:0000313" key="5">
    <source>
        <dbReference type="Proteomes" id="UP000542125"/>
    </source>
</evidence>
<dbReference type="InterPro" id="IPR002173">
    <property type="entry name" value="Carboh/pur_kinase_PfkB_CS"/>
</dbReference>
<feature type="domain" description="Carbohydrate kinase PfkB" evidence="3">
    <location>
        <begin position="28"/>
        <end position="296"/>
    </location>
</feature>
<name>A0A7Y9IZ97_9BURK</name>